<dbReference type="Proteomes" id="UP001062846">
    <property type="component" value="Chromosome 6"/>
</dbReference>
<gene>
    <name evidence="1" type="ORF">RHMOL_Rhmol06G0138400</name>
</gene>
<organism evidence="1 2">
    <name type="scientific">Rhododendron molle</name>
    <name type="common">Chinese azalea</name>
    <name type="synonym">Azalea mollis</name>
    <dbReference type="NCBI Taxonomy" id="49168"/>
    <lineage>
        <taxon>Eukaryota</taxon>
        <taxon>Viridiplantae</taxon>
        <taxon>Streptophyta</taxon>
        <taxon>Embryophyta</taxon>
        <taxon>Tracheophyta</taxon>
        <taxon>Spermatophyta</taxon>
        <taxon>Magnoliopsida</taxon>
        <taxon>eudicotyledons</taxon>
        <taxon>Gunneridae</taxon>
        <taxon>Pentapetalae</taxon>
        <taxon>asterids</taxon>
        <taxon>Ericales</taxon>
        <taxon>Ericaceae</taxon>
        <taxon>Ericoideae</taxon>
        <taxon>Rhodoreae</taxon>
        <taxon>Rhododendron</taxon>
    </lineage>
</organism>
<sequence length="171" mass="19578">MGEKESFANFVKCWRAKAAQMQNKPDLKEQTQIITNNLPSSFAPYMVLSQAAPNFKTFYDSGLAIEEPLRDGTLEKKETGSKSKRVSQEAPEWEWDPTLDEYQLLARDDPLDAFSLPAMFAEEYQPEALAYDWLELAPLRPDFSHFNDSVIHNLYNNVGLTPWYLGPPEPE</sequence>
<name>A0ACC0NBY1_RHOML</name>
<accession>A0ACC0NBY1</accession>
<comment type="caution">
    <text evidence="1">The sequence shown here is derived from an EMBL/GenBank/DDBJ whole genome shotgun (WGS) entry which is preliminary data.</text>
</comment>
<dbReference type="EMBL" id="CM046393">
    <property type="protein sequence ID" value="KAI8550833.1"/>
    <property type="molecule type" value="Genomic_DNA"/>
</dbReference>
<protein>
    <submittedName>
        <fullName evidence="1">Uncharacterized protein</fullName>
    </submittedName>
</protein>
<reference evidence="1" key="1">
    <citation type="submission" date="2022-02" db="EMBL/GenBank/DDBJ databases">
        <title>Plant Genome Project.</title>
        <authorList>
            <person name="Zhang R.-G."/>
        </authorList>
    </citation>
    <scope>NUCLEOTIDE SEQUENCE</scope>
    <source>
        <strain evidence="1">AT1</strain>
    </source>
</reference>
<proteinExistence type="predicted"/>
<keyword evidence="2" id="KW-1185">Reference proteome</keyword>
<evidence type="ECO:0000313" key="1">
    <source>
        <dbReference type="EMBL" id="KAI8550833.1"/>
    </source>
</evidence>
<evidence type="ECO:0000313" key="2">
    <source>
        <dbReference type="Proteomes" id="UP001062846"/>
    </source>
</evidence>